<keyword evidence="3" id="KW-1185">Reference proteome</keyword>
<feature type="region of interest" description="Disordered" evidence="1">
    <location>
        <begin position="83"/>
        <end position="119"/>
    </location>
</feature>
<proteinExistence type="predicted"/>
<dbReference type="Proteomes" id="UP000026960">
    <property type="component" value="Chromosome 8"/>
</dbReference>
<dbReference type="EnsemblPlants" id="OBART08G14930.1">
    <property type="protein sequence ID" value="OBART08G14930.1"/>
    <property type="gene ID" value="OBART08G14930"/>
</dbReference>
<dbReference type="PaxDb" id="65489-OBART08G14930.1"/>
<reference evidence="2" key="1">
    <citation type="journal article" date="2009" name="Rice">
        <title>De Novo Next Generation Sequencing of Plant Genomes.</title>
        <authorList>
            <person name="Rounsley S."/>
            <person name="Marri P.R."/>
            <person name="Yu Y."/>
            <person name="He R."/>
            <person name="Sisneros N."/>
            <person name="Goicoechea J.L."/>
            <person name="Lee S.J."/>
            <person name="Angelova A."/>
            <person name="Kudrna D."/>
            <person name="Luo M."/>
            <person name="Affourtit J."/>
            <person name="Desany B."/>
            <person name="Knight J."/>
            <person name="Niazi F."/>
            <person name="Egholm M."/>
            <person name="Wing R.A."/>
        </authorList>
    </citation>
    <scope>NUCLEOTIDE SEQUENCE [LARGE SCALE GENOMIC DNA]</scope>
    <source>
        <strain evidence="2">cv. IRGC 105608</strain>
    </source>
</reference>
<sequence>MARCDIGVIWSVQNKSNGPLRRPTCSLRFHPNLCFLCRPTPKSRGSPQSCARARYRGGPNPAPEQSCWRSSNPAEVPIPLGVGLPAPGSAARQPPRPGPGRLPCRRHRIGGRPAATRPGAEAPALLPEHQDFGEEGCQSEPSICRGGLQYFQHISDKGTIAPWAPRRPAASIAKGHGGRAGPQPVSPGIAQPPPGPLPTCGGGGS</sequence>
<dbReference type="HOGENOM" id="CLU_1339352_0_0_1"/>
<feature type="region of interest" description="Disordered" evidence="1">
    <location>
        <begin position="42"/>
        <end position="69"/>
    </location>
</feature>
<evidence type="ECO:0000313" key="3">
    <source>
        <dbReference type="Proteomes" id="UP000026960"/>
    </source>
</evidence>
<dbReference type="AlphaFoldDB" id="A0A0D3H0B8"/>
<feature type="region of interest" description="Disordered" evidence="1">
    <location>
        <begin position="161"/>
        <end position="205"/>
    </location>
</feature>
<reference evidence="2" key="2">
    <citation type="submission" date="2015-03" db="UniProtKB">
        <authorList>
            <consortium name="EnsemblPlants"/>
        </authorList>
    </citation>
    <scope>IDENTIFICATION</scope>
</reference>
<accession>A0A0D3H0B8</accession>
<organism evidence="2">
    <name type="scientific">Oryza barthii</name>
    <dbReference type="NCBI Taxonomy" id="65489"/>
    <lineage>
        <taxon>Eukaryota</taxon>
        <taxon>Viridiplantae</taxon>
        <taxon>Streptophyta</taxon>
        <taxon>Embryophyta</taxon>
        <taxon>Tracheophyta</taxon>
        <taxon>Spermatophyta</taxon>
        <taxon>Magnoliopsida</taxon>
        <taxon>Liliopsida</taxon>
        <taxon>Poales</taxon>
        <taxon>Poaceae</taxon>
        <taxon>BOP clade</taxon>
        <taxon>Oryzoideae</taxon>
        <taxon>Oryzeae</taxon>
        <taxon>Oryzinae</taxon>
        <taxon>Oryza</taxon>
    </lineage>
</organism>
<evidence type="ECO:0000256" key="1">
    <source>
        <dbReference type="SAM" id="MobiDB-lite"/>
    </source>
</evidence>
<dbReference type="Gramene" id="OBART08G14930.1">
    <property type="protein sequence ID" value="OBART08G14930.1"/>
    <property type="gene ID" value="OBART08G14930"/>
</dbReference>
<name>A0A0D3H0B8_9ORYZ</name>
<protein>
    <submittedName>
        <fullName evidence="2">Uncharacterized protein</fullName>
    </submittedName>
</protein>
<evidence type="ECO:0000313" key="2">
    <source>
        <dbReference type="EnsemblPlants" id="OBART08G14930.1"/>
    </source>
</evidence>